<organism evidence="2 3">
    <name type="scientific">Actinoplanes xinjiangensis</name>
    <dbReference type="NCBI Taxonomy" id="512350"/>
    <lineage>
        <taxon>Bacteria</taxon>
        <taxon>Bacillati</taxon>
        <taxon>Actinomycetota</taxon>
        <taxon>Actinomycetes</taxon>
        <taxon>Micromonosporales</taxon>
        <taxon>Micromonosporaceae</taxon>
        <taxon>Actinoplanes</taxon>
    </lineage>
</organism>
<evidence type="ECO:0000313" key="3">
    <source>
        <dbReference type="Proteomes" id="UP000245697"/>
    </source>
</evidence>
<evidence type="ECO:0000256" key="1">
    <source>
        <dbReference type="SAM" id="MobiDB-lite"/>
    </source>
</evidence>
<gene>
    <name evidence="2" type="ORF">BC793_101193</name>
</gene>
<dbReference type="Proteomes" id="UP000245697">
    <property type="component" value="Unassembled WGS sequence"/>
</dbReference>
<feature type="region of interest" description="Disordered" evidence="1">
    <location>
        <begin position="1"/>
        <end position="51"/>
    </location>
</feature>
<proteinExistence type="predicted"/>
<keyword evidence="3" id="KW-1185">Reference proteome</keyword>
<comment type="caution">
    <text evidence="2">The sequence shown here is derived from an EMBL/GenBank/DDBJ whole genome shotgun (WGS) entry which is preliminary data.</text>
</comment>
<reference evidence="2 3" key="1">
    <citation type="submission" date="2018-05" db="EMBL/GenBank/DDBJ databases">
        <title>Genomic Encyclopedia of Archaeal and Bacterial Type Strains, Phase II (KMG-II): from individual species to whole genera.</title>
        <authorList>
            <person name="Goeker M."/>
        </authorList>
    </citation>
    <scope>NUCLEOTIDE SEQUENCE [LARGE SCALE GENOMIC DNA]</scope>
    <source>
        <strain evidence="2 3">DSM 45184</strain>
    </source>
</reference>
<sequence length="51" mass="5312">MTGPRHSDTGDGGMEPNTTGPRPADTRHNDTGDSAVEPDTTGPTAHRDPAR</sequence>
<dbReference type="RefSeq" id="WP_158319174.1">
    <property type="nucleotide sequence ID" value="NZ_BONA01000020.1"/>
</dbReference>
<protein>
    <submittedName>
        <fullName evidence="2">Uncharacterized protein</fullName>
    </submittedName>
</protein>
<dbReference type="EMBL" id="QGGR01000001">
    <property type="protein sequence ID" value="PWK52184.1"/>
    <property type="molecule type" value="Genomic_DNA"/>
</dbReference>
<evidence type="ECO:0000313" key="2">
    <source>
        <dbReference type="EMBL" id="PWK52184.1"/>
    </source>
</evidence>
<accession>A0A316FTX0</accession>
<dbReference type="AlphaFoldDB" id="A0A316FTX0"/>
<name>A0A316FTX0_9ACTN</name>